<dbReference type="AlphaFoldDB" id="R6C3I0"/>
<gene>
    <name evidence="2" type="ORF">BN509_01189</name>
</gene>
<proteinExistence type="predicted"/>
<reference evidence="2" key="1">
    <citation type="submission" date="2012-11" db="EMBL/GenBank/DDBJ databases">
        <title>Dependencies among metagenomic species, viruses, plasmids and units of genetic variation.</title>
        <authorList>
            <person name="Nielsen H.B."/>
            <person name="Almeida M."/>
            <person name="Juncker A.S."/>
            <person name="Rasmussen S."/>
            <person name="Li J."/>
            <person name="Sunagawa S."/>
            <person name="Plichta D."/>
            <person name="Gautier L."/>
            <person name="Le Chatelier E."/>
            <person name="Peletier E."/>
            <person name="Bonde I."/>
            <person name="Nielsen T."/>
            <person name="Manichanh C."/>
            <person name="Arumugam M."/>
            <person name="Batto J."/>
            <person name="Santos M.B.Q.D."/>
            <person name="Blom N."/>
            <person name="Borruel N."/>
            <person name="Burgdorf K.S."/>
            <person name="Boumezbeur F."/>
            <person name="Casellas F."/>
            <person name="Dore J."/>
            <person name="Guarner F."/>
            <person name="Hansen T."/>
            <person name="Hildebrand F."/>
            <person name="Kaas R.S."/>
            <person name="Kennedy S."/>
            <person name="Kristiansen K."/>
            <person name="Kultima J.R."/>
            <person name="Leonard P."/>
            <person name="Levenez F."/>
            <person name="Lund O."/>
            <person name="Moumen B."/>
            <person name="Le Paslier D."/>
            <person name="Pons N."/>
            <person name="Pedersen O."/>
            <person name="Prifti E."/>
            <person name="Qin J."/>
            <person name="Raes J."/>
            <person name="Tap J."/>
            <person name="Tims S."/>
            <person name="Ussery D.W."/>
            <person name="Yamada T."/>
            <person name="MetaHit consortium"/>
            <person name="Renault P."/>
            <person name="Sicheritz-Ponten T."/>
            <person name="Bork P."/>
            <person name="Wang J."/>
            <person name="Brunak S."/>
            <person name="Ehrlich S.D."/>
        </authorList>
    </citation>
    <scope>NUCLEOTIDE SEQUENCE [LARGE SCALE GENOMIC DNA]</scope>
</reference>
<protein>
    <submittedName>
        <fullName evidence="2">Uncharacterized protein</fullName>
    </submittedName>
</protein>
<evidence type="ECO:0000256" key="1">
    <source>
        <dbReference type="SAM" id="Phobius"/>
    </source>
</evidence>
<dbReference type="EMBL" id="CBCJ010000007">
    <property type="protein sequence ID" value="CDA70000.1"/>
    <property type="molecule type" value="Genomic_DNA"/>
</dbReference>
<keyword evidence="1" id="KW-0812">Transmembrane</keyword>
<feature type="transmembrane region" description="Helical" evidence="1">
    <location>
        <begin position="65"/>
        <end position="83"/>
    </location>
</feature>
<evidence type="ECO:0000313" key="2">
    <source>
        <dbReference type="EMBL" id="CDA70000.1"/>
    </source>
</evidence>
<evidence type="ECO:0000313" key="3">
    <source>
        <dbReference type="Proteomes" id="UP000018362"/>
    </source>
</evidence>
<dbReference type="Proteomes" id="UP000018362">
    <property type="component" value="Unassembled WGS sequence"/>
</dbReference>
<feature type="transmembrane region" description="Helical" evidence="1">
    <location>
        <begin position="31"/>
        <end position="59"/>
    </location>
</feature>
<keyword evidence="1" id="KW-0472">Membrane</keyword>
<comment type="caution">
    <text evidence="2">The sequence shown here is derived from an EMBL/GenBank/DDBJ whole genome shotgun (WGS) entry which is preliminary data.</text>
</comment>
<feature type="transmembrane region" description="Helical" evidence="1">
    <location>
        <begin position="115"/>
        <end position="139"/>
    </location>
</feature>
<dbReference type="RefSeq" id="WP_022125573.1">
    <property type="nucleotide sequence ID" value="NZ_FR880939.1"/>
</dbReference>
<accession>R6C3I0</accession>
<name>R6C3I0_9BACT</name>
<sequence length="149" mass="17646">MKKIKSFYYEIVISKIYMLEKYKREFDEGNIYNGIWGTLQTFVVYTVISFIFILIRIFGTLQNPLATGIGVVILCQIAVHLIMKKLKKSSYVQIVHEEYLKMNVEERKKHYKRGLWKLIPIFFYPIIIIAFLKLITVIFQVDSFSCNCL</sequence>
<organism evidence="2 3">
    <name type="scientific">Phocaeicola coprocola CAG:162</name>
    <dbReference type="NCBI Taxonomy" id="1263040"/>
    <lineage>
        <taxon>Bacteria</taxon>
        <taxon>Pseudomonadati</taxon>
        <taxon>Bacteroidota</taxon>
        <taxon>Bacteroidia</taxon>
        <taxon>Bacteroidales</taxon>
        <taxon>Bacteroidaceae</taxon>
        <taxon>Phocaeicola</taxon>
    </lineage>
</organism>
<keyword evidence="1" id="KW-1133">Transmembrane helix</keyword>